<proteinExistence type="inferred from homology"/>
<feature type="compositionally biased region" description="Low complexity" evidence="13">
    <location>
        <begin position="118"/>
        <end position="157"/>
    </location>
</feature>
<sequence length="1659" mass="183172">MKAPPLCEEAPRTSGDDRFGNASAILIPRRVAEVNNNKTRPLQKTRFYLCFSRSMPPRRTTRAVSGTVAADTAPPKRVTSSRSNKPVSPPPESTVDDEDTGFPGESGDEEPAPKPSRRSAASSKAKSTTTTRTTTRVRKTPAVTTSTSGRRTTRLSGASALEQEEEAKPAKKAPSSRSRGKRTVVVPEPESESEEEAEDEDEDEEEESSEEDVETSRPAKPSSRGPQSKVQGGSRQEKVTQEDPVESENDSSAEDEANDETPAPRQAAKPAVPASPPSPSKDVHTPPRRSGRPLKSDTDDEDAEEADATITIDSPADLADIPPPTPQRPFPSPTPVRNGRPMSAVPPTPAPAAGPSAPTKPKPRLTIHKLVLVNFKSYAGRQEIGPFHKSFSAIVGPNGSGKSNTIDALLFVFGYRASKMRQGKLSELIHNSAGKEGLESCSVEVWFREIVDLPGVDNFLLVPNSQLVVTRTAFRNNSSKYSINDKTSSFGEVTTLLKGKGIDLDHNRFLILQGEVESIAQMKAKAQNEHEDGLLEYLEDIIGTTRYKEPIEQASQEVETLNEARGEKMNRLRVVEREKASLEEKKREAEDFLRDSNELTRKKSLLWQFHMYTLQNNLDITSKAIESLTAQLSEEQERNAGMLSEIGDLEQGYKDKLAAFEEVKRLTDALVKDSKKFEKEEVGLSEKKKHLTTKQKKFKKSIADDGHARSEALAALQNFFEELETNRAKVANLEDKLVKEEAELDEVRESLKDKTDQFTVQIEAKQRELEPWTAKISEKQSAIDVASSERDLLQEKASGAQTALEEARQSLETLRAGGVGKQEEYAALKKEAAKARKALAEAEQRLEAMNSKAEQLRSKVSSSRSKADEARASLAADKSENAVLSSLNKLKTQGRIKGFHGRLGDLGVIDDKYDVAVTTACGALNNLVVDTVEQGQACIEHLRKGNVGRASFMVLEKLPPRDLGPIETPENVPRLFDLIKPKDPRFAPAFYKGVFNTLVAEDLAQAQRIGYGKKRWRVVTLAGQLIDPSGTMSGGGARVSRGGMSSKFAADKVAPEVVARYEQERESAEYDFQEFQKGKREVEGEVAGLKKRIPEIEIQMEKIELDVQTGSKRVAEAEKRLAELQSQSKPDASDEKRIKTLIAEIASLESEVAKLRQKSAGISDQIKELQNKILEVGGVKLRAIQSKVVTTKGLLDLANESITKAEVGQAKAERDVEKLTKSIDASKAKMEEVQAELDIVDGDLQACTADLNVLREKVQEAVDASTDVQDALAQSKAELDEKMEGINSFRALEMDIKQKIEDNARLQKDSKDKLKHWQKRHEDLELVYVDEEEEEEEEEVEGGNAIEGDDAQPPKAAANAEAEDGDQQEENGTAATAQPKKRKTDSMELVEYSPDELRAVDKEMLNAEITQLEEDIGKAKPNLNVLAEYRRREAEFLDRARDMESVTAQRDAAKKRYDDLRKVRLDEFMAGFSAISSKLKEMYQMITMGGNAEIELIDSMDPFSEGVVLSIMPPKKSWRAIANLSGGEKTLASLALVFALHVFKPTPLYFMDEIDAALDFKNVSIVANYIQSKTQAAQFIVISLRNDMFELAHRLVGIYKTSNCTKSVAIDNKDLRTQAVPRPRRPLGLGSPEKRSRPSTLTVPSTMRKLPPATPSVRG</sequence>
<comment type="similarity">
    <text evidence="2">Belongs to the SMC family. SMC4 subfamily.</text>
</comment>
<feature type="compositionally biased region" description="Acidic residues" evidence="13">
    <location>
        <begin position="189"/>
        <end position="213"/>
    </location>
</feature>
<dbReference type="Gene3D" id="1.10.287.1490">
    <property type="match status" value="1"/>
</dbReference>
<dbReference type="SMART" id="SM00968">
    <property type="entry name" value="SMC_hinge"/>
    <property type="match status" value="1"/>
</dbReference>
<dbReference type="GO" id="GO:0051301">
    <property type="term" value="P:cell division"/>
    <property type="evidence" value="ECO:0007669"/>
    <property type="project" value="UniProtKB-KW"/>
</dbReference>
<feature type="region of interest" description="Disordered" evidence="13">
    <location>
        <begin position="1620"/>
        <end position="1659"/>
    </location>
</feature>
<keyword evidence="4" id="KW-0132">Cell division</keyword>
<feature type="region of interest" description="Disordered" evidence="13">
    <location>
        <begin position="50"/>
        <end position="363"/>
    </location>
</feature>
<dbReference type="Pfam" id="PF06470">
    <property type="entry name" value="SMC_hinge"/>
    <property type="match status" value="1"/>
</dbReference>
<feature type="compositionally biased region" description="Acidic residues" evidence="13">
    <location>
        <begin position="1328"/>
        <end position="1341"/>
    </location>
</feature>
<keyword evidence="10" id="KW-0539">Nucleus</keyword>
<evidence type="ECO:0000313" key="15">
    <source>
        <dbReference type="EMBL" id="KAK1923806.1"/>
    </source>
</evidence>
<keyword evidence="8 12" id="KW-0175">Coiled coil</keyword>
<evidence type="ECO:0000256" key="1">
    <source>
        <dbReference type="ARBA" id="ARBA00004123"/>
    </source>
</evidence>
<evidence type="ECO:0000259" key="14">
    <source>
        <dbReference type="SMART" id="SM00968"/>
    </source>
</evidence>
<keyword evidence="6" id="KW-0498">Mitosis</keyword>
<dbReference type="FunFam" id="3.40.50.300:FF:000585">
    <property type="entry name" value="Structural maintenance of chromosomes 4"/>
    <property type="match status" value="1"/>
</dbReference>
<dbReference type="InterPro" id="IPR003395">
    <property type="entry name" value="RecF/RecN/SMC_N"/>
</dbReference>
<feature type="coiled-coil region" evidence="12">
    <location>
        <begin position="1079"/>
        <end position="1172"/>
    </location>
</feature>
<keyword evidence="11" id="KW-0131">Cell cycle</keyword>
<keyword evidence="16" id="KW-1185">Reference proteome</keyword>
<feature type="compositionally biased region" description="Basic and acidic residues" evidence="13">
    <location>
        <begin position="9"/>
        <end position="19"/>
    </location>
</feature>
<evidence type="ECO:0000256" key="13">
    <source>
        <dbReference type="SAM" id="MobiDB-lite"/>
    </source>
</evidence>
<feature type="compositionally biased region" description="Acidic residues" evidence="13">
    <location>
        <begin position="243"/>
        <end position="259"/>
    </location>
</feature>
<evidence type="ECO:0000256" key="8">
    <source>
        <dbReference type="ARBA" id="ARBA00023054"/>
    </source>
</evidence>
<evidence type="ECO:0000256" key="11">
    <source>
        <dbReference type="ARBA" id="ARBA00023306"/>
    </source>
</evidence>
<feature type="compositionally biased region" description="Acidic residues" evidence="13">
    <location>
        <begin position="298"/>
        <end position="307"/>
    </location>
</feature>
<feature type="coiled-coil region" evidence="12">
    <location>
        <begin position="1209"/>
        <end position="1264"/>
    </location>
</feature>
<dbReference type="InterPro" id="IPR010935">
    <property type="entry name" value="SMC_hinge"/>
</dbReference>
<keyword evidence="9" id="KW-0226">DNA condensation</keyword>
<reference evidence="15" key="1">
    <citation type="submission" date="2023-02" db="EMBL/GenBank/DDBJ databases">
        <title>Identification and recombinant expression of a fungal hydrolase from Papiliotrema laurentii that hydrolyzes apple cutin and clears colloidal polyester polyurethane.</title>
        <authorList>
            <consortium name="DOE Joint Genome Institute"/>
            <person name="Roman V.A."/>
            <person name="Bojanowski C."/>
            <person name="Crable B.R."/>
            <person name="Wagner D.N."/>
            <person name="Hung C.S."/>
            <person name="Nadeau L.J."/>
            <person name="Schratz L."/>
            <person name="Haridas S."/>
            <person name="Pangilinan J."/>
            <person name="Lipzen A."/>
            <person name="Na H."/>
            <person name="Yan M."/>
            <person name="Ng V."/>
            <person name="Grigoriev I.V."/>
            <person name="Spatafora J.W."/>
            <person name="Barlow D."/>
            <person name="Biffinger J."/>
            <person name="Kelley-Loughnane N."/>
            <person name="Varaljay V.A."/>
            <person name="Crookes-Goodson W.J."/>
        </authorList>
    </citation>
    <scope>NUCLEOTIDE SEQUENCE</scope>
    <source>
        <strain evidence="15">5307AH</strain>
    </source>
</reference>
<evidence type="ECO:0000313" key="16">
    <source>
        <dbReference type="Proteomes" id="UP001182556"/>
    </source>
</evidence>
<evidence type="ECO:0000256" key="10">
    <source>
        <dbReference type="ARBA" id="ARBA00023242"/>
    </source>
</evidence>
<dbReference type="EMBL" id="JAODAN010000006">
    <property type="protein sequence ID" value="KAK1923806.1"/>
    <property type="molecule type" value="Genomic_DNA"/>
</dbReference>
<feature type="region of interest" description="Disordered" evidence="13">
    <location>
        <begin position="1326"/>
        <end position="1390"/>
    </location>
</feature>
<dbReference type="InterPro" id="IPR027417">
    <property type="entry name" value="P-loop_NTPase"/>
</dbReference>
<dbReference type="SUPFAM" id="SSF57997">
    <property type="entry name" value="Tropomyosin"/>
    <property type="match status" value="1"/>
</dbReference>
<feature type="coiled-coil region" evidence="12">
    <location>
        <begin position="551"/>
        <end position="645"/>
    </location>
</feature>
<dbReference type="GO" id="GO:0005634">
    <property type="term" value="C:nucleus"/>
    <property type="evidence" value="ECO:0007669"/>
    <property type="project" value="UniProtKB-SubCell"/>
</dbReference>
<feature type="coiled-coil region" evidence="12">
    <location>
        <begin position="716"/>
        <end position="866"/>
    </location>
</feature>
<organism evidence="15 16">
    <name type="scientific">Papiliotrema laurentii</name>
    <name type="common">Cryptococcus laurentii</name>
    <dbReference type="NCBI Taxonomy" id="5418"/>
    <lineage>
        <taxon>Eukaryota</taxon>
        <taxon>Fungi</taxon>
        <taxon>Dikarya</taxon>
        <taxon>Basidiomycota</taxon>
        <taxon>Agaricomycotina</taxon>
        <taxon>Tremellomycetes</taxon>
        <taxon>Tremellales</taxon>
        <taxon>Rhynchogastremaceae</taxon>
        <taxon>Papiliotrema</taxon>
    </lineage>
</organism>
<dbReference type="FunFam" id="3.40.50.300:FF:000481">
    <property type="entry name" value="Structural maintenance of chromosomes 4"/>
    <property type="match status" value="1"/>
</dbReference>
<gene>
    <name evidence="15" type="ORF">DB88DRAFT_492509</name>
</gene>
<dbReference type="GO" id="GO:0005524">
    <property type="term" value="F:ATP binding"/>
    <property type="evidence" value="ECO:0007669"/>
    <property type="project" value="UniProtKB-KW"/>
</dbReference>
<feature type="region of interest" description="Disordered" evidence="13">
    <location>
        <begin position="1"/>
        <end position="21"/>
    </location>
</feature>
<dbReference type="Proteomes" id="UP001182556">
    <property type="component" value="Unassembled WGS sequence"/>
</dbReference>
<dbReference type="Gene3D" id="3.40.50.300">
    <property type="entry name" value="P-loop containing nucleotide triphosphate hydrolases"/>
    <property type="match status" value="2"/>
</dbReference>
<name>A0AAD9CXB5_PAPLA</name>
<evidence type="ECO:0000256" key="3">
    <source>
        <dbReference type="ARBA" id="ARBA00018693"/>
    </source>
</evidence>
<dbReference type="GO" id="GO:0000796">
    <property type="term" value="C:condensin complex"/>
    <property type="evidence" value="ECO:0007669"/>
    <property type="project" value="TreeGrafter"/>
</dbReference>
<evidence type="ECO:0000256" key="7">
    <source>
        <dbReference type="ARBA" id="ARBA00022840"/>
    </source>
</evidence>
<evidence type="ECO:0000256" key="12">
    <source>
        <dbReference type="SAM" id="Coils"/>
    </source>
</evidence>
<dbReference type="Pfam" id="PF02463">
    <property type="entry name" value="SMC_N"/>
    <property type="match status" value="1"/>
</dbReference>
<evidence type="ECO:0000256" key="9">
    <source>
        <dbReference type="ARBA" id="ARBA00023067"/>
    </source>
</evidence>
<dbReference type="SUPFAM" id="SSF52540">
    <property type="entry name" value="P-loop containing nucleoside triphosphate hydrolases"/>
    <property type="match status" value="1"/>
</dbReference>
<accession>A0AAD9CXB5</accession>
<dbReference type="PANTHER" id="PTHR18937:SF172">
    <property type="entry name" value="STRUCTURAL MAINTENANCE OF CHROMOSOMES PROTEIN"/>
    <property type="match status" value="1"/>
</dbReference>
<comment type="caution">
    <text evidence="15">The sequence shown here is derived from an EMBL/GenBank/DDBJ whole genome shotgun (WGS) entry which is preliminary data.</text>
</comment>
<keyword evidence="5" id="KW-0547">Nucleotide-binding</keyword>
<feature type="compositionally biased region" description="Acidic residues" evidence="13">
    <location>
        <begin position="94"/>
        <end position="110"/>
    </location>
</feature>
<dbReference type="PANTHER" id="PTHR18937">
    <property type="entry name" value="STRUCTURAL MAINTENANCE OF CHROMOSOMES SMC FAMILY MEMBER"/>
    <property type="match status" value="1"/>
</dbReference>
<evidence type="ECO:0000256" key="5">
    <source>
        <dbReference type="ARBA" id="ARBA00022741"/>
    </source>
</evidence>
<comment type="subcellular location">
    <subcellularLocation>
        <location evidence="1">Nucleus</location>
    </subcellularLocation>
</comment>
<protein>
    <recommendedName>
        <fullName evidence="3">Structural maintenance of chromosomes protein 4</fullName>
    </recommendedName>
</protein>
<feature type="compositionally biased region" description="Polar residues" evidence="13">
    <location>
        <begin position="224"/>
        <end position="234"/>
    </location>
</feature>
<evidence type="ECO:0000256" key="2">
    <source>
        <dbReference type="ARBA" id="ARBA00006005"/>
    </source>
</evidence>
<feature type="domain" description="SMC hinge" evidence="14">
    <location>
        <begin position="897"/>
        <end position="1010"/>
    </location>
</feature>
<evidence type="ECO:0000256" key="4">
    <source>
        <dbReference type="ARBA" id="ARBA00022618"/>
    </source>
</evidence>
<dbReference type="SUPFAM" id="SSF75553">
    <property type="entry name" value="Smc hinge domain"/>
    <property type="match status" value="1"/>
</dbReference>
<dbReference type="InterPro" id="IPR036277">
    <property type="entry name" value="SMC_hinge_sf"/>
</dbReference>
<feature type="compositionally biased region" description="Pro residues" evidence="13">
    <location>
        <begin position="321"/>
        <end position="334"/>
    </location>
</feature>
<dbReference type="GO" id="GO:0007076">
    <property type="term" value="P:mitotic chromosome condensation"/>
    <property type="evidence" value="ECO:0007669"/>
    <property type="project" value="UniProtKB-ARBA"/>
</dbReference>
<evidence type="ECO:0000256" key="6">
    <source>
        <dbReference type="ARBA" id="ARBA00022776"/>
    </source>
</evidence>
<keyword evidence="7" id="KW-0067">ATP-binding</keyword>
<dbReference type="Gene3D" id="1.20.1060.20">
    <property type="match status" value="1"/>
</dbReference>
<dbReference type="Gene3D" id="3.30.70.1620">
    <property type="match status" value="1"/>
</dbReference>